<evidence type="ECO:0000313" key="2">
    <source>
        <dbReference type="EMBL" id="KAF6744520.1"/>
    </source>
</evidence>
<keyword evidence="3" id="KW-1185">Reference proteome</keyword>
<dbReference type="EMBL" id="JACGCI010000227">
    <property type="protein sequence ID" value="KAF6741637.1"/>
    <property type="molecule type" value="Genomic_DNA"/>
</dbReference>
<sequence length="195" mass="21425">MTGCPWCLGCASCQICFKGFGLAGSMNRLRVAQQKKYEPGEYGSIVYAATGMECALKGGIHDLEVGSPSLVPRVYYRHPGAGRKLNYYAQPCASCQRGGGGAVAPRRRVQAHNLVHQRLHTSKERLEFQSGSPPGRPNTISTCLEGWDISPRVAECGIDGGREWPAPRHAAVETLSLHPRRENRQREILHNSDKD</sequence>
<comment type="caution">
    <text evidence="2">The sequence shown here is derived from an EMBL/GenBank/DDBJ whole genome shotgun (WGS) entry which is preliminary data.</text>
</comment>
<feature type="non-terminal residue" evidence="2">
    <location>
        <position position="195"/>
    </location>
</feature>
<dbReference type="EMBL" id="JACGCI010000120">
    <property type="protein sequence ID" value="KAF6744520.1"/>
    <property type="molecule type" value="Genomic_DNA"/>
</dbReference>
<reference evidence="2 3" key="1">
    <citation type="submission" date="2020-07" db="EMBL/GenBank/DDBJ databases">
        <title>Comparative genomics of pyrophilous fungi reveals a link between fire events and developmental genes.</title>
        <authorList>
            <consortium name="DOE Joint Genome Institute"/>
            <person name="Steindorff A.S."/>
            <person name="Carver A."/>
            <person name="Calhoun S."/>
            <person name="Stillman K."/>
            <person name="Liu H."/>
            <person name="Lipzen A."/>
            <person name="Pangilinan J."/>
            <person name="Labutti K."/>
            <person name="Bruns T.D."/>
            <person name="Grigoriev I.V."/>
        </authorList>
    </citation>
    <scope>NUCLEOTIDE SEQUENCE [LARGE SCALE GENOMIC DNA]</scope>
    <source>
        <strain evidence="2 3">CBS 144469</strain>
    </source>
</reference>
<accession>A0A8H6HDQ6</accession>
<protein>
    <submittedName>
        <fullName evidence="2">Uncharacterized protein</fullName>
    </submittedName>
</protein>
<gene>
    <name evidence="2" type="ORF">DFP72DRAFT_857517</name>
    <name evidence="1" type="ORF">DFP72DRAFT_861794</name>
</gene>
<proteinExistence type="predicted"/>
<evidence type="ECO:0000313" key="1">
    <source>
        <dbReference type="EMBL" id="KAF6741637.1"/>
    </source>
</evidence>
<organism evidence="2 3">
    <name type="scientific">Ephemerocybe angulata</name>
    <dbReference type="NCBI Taxonomy" id="980116"/>
    <lineage>
        <taxon>Eukaryota</taxon>
        <taxon>Fungi</taxon>
        <taxon>Dikarya</taxon>
        <taxon>Basidiomycota</taxon>
        <taxon>Agaricomycotina</taxon>
        <taxon>Agaricomycetes</taxon>
        <taxon>Agaricomycetidae</taxon>
        <taxon>Agaricales</taxon>
        <taxon>Agaricineae</taxon>
        <taxon>Psathyrellaceae</taxon>
        <taxon>Ephemerocybe</taxon>
    </lineage>
</organism>
<dbReference type="AlphaFoldDB" id="A0A8H6HDQ6"/>
<dbReference type="Proteomes" id="UP000521943">
    <property type="component" value="Unassembled WGS sequence"/>
</dbReference>
<name>A0A8H6HDQ6_9AGAR</name>
<evidence type="ECO:0000313" key="3">
    <source>
        <dbReference type="Proteomes" id="UP000521943"/>
    </source>
</evidence>